<organism evidence="15">
    <name type="scientific">Absidia glauca</name>
    <name type="common">Pin mould</name>
    <dbReference type="NCBI Taxonomy" id="4829"/>
    <lineage>
        <taxon>Eukaryota</taxon>
        <taxon>Fungi</taxon>
        <taxon>Fungi incertae sedis</taxon>
        <taxon>Mucoromycota</taxon>
        <taxon>Mucoromycotina</taxon>
        <taxon>Mucoromycetes</taxon>
        <taxon>Mucorales</taxon>
        <taxon>Cunninghamellaceae</taxon>
        <taxon>Absidia</taxon>
    </lineage>
</organism>
<dbReference type="AlphaFoldDB" id="A0A163JVV2"/>
<dbReference type="PANTHER" id="PTHR19443">
    <property type="entry name" value="HEXOKINASE"/>
    <property type="match status" value="1"/>
</dbReference>
<dbReference type="InParanoid" id="A0A163JVV2"/>
<dbReference type="SUPFAM" id="SSF53067">
    <property type="entry name" value="Actin-like ATPase domain"/>
    <property type="match status" value="2"/>
</dbReference>
<evidence type="ECO:0000313" key="15">
    <source>
        <dbReference type="EMBL" id="SAM02383.1"/>
    </source>
</evidence>
<dbReference type="PANTHER" id="PTHR19443:SF16">
    <property type="entry name" value="HEXOKINASE TYPE 1-RELATED"/>
    <property type="match status" value="1"/>
</dbReference>
<proteinExistence type="inferred from homology"/>
<dbReference type="PROSITE" id="PS51748">
    <property type="entry name" value="HEXOKINASE_2"/>
    <property type="match status" value="1"/>
</dbReference>
<keyword evidence="16" id="KW-1185">Reference proteome</keyword>
<comment type="catalytic activity">
    <reaction evidence="9">
        <text>a D-hexose + ATP = a D-hexose 6-phosphate + ADP + H(+)</text>
        <dbReference type="Rhea" id="RHEA:22740"/>
        <dbReference type="ChEBI" id="CHEBI:4194"/>
        <dbReference type="ChEBI" id="CHEBI:15378"/>
        <dbReference type="ChEBI" id="CHEBI:30616"/>
        <dbReference type="ChEBI" id="CHEBI:229467"/>
        <dbReference type="ChEBI" id="CHEBI:456216"/>
        <dbReference type="EC" id="2.7.1.1"/>
    </reaction>
    <physiologicalReaction direction="left-to-right" evidence="9">
        <dbReference type="Rhea" id="RHEA:22741"/>
    </physiologicalReaction>
</comment>
<dbReference type="Pfam" id="PF03727">
    <property type="entry name" value="Hexokinase_2"/>
    <property type="match status" value="1"/>
</dbReference>
<keyword evidence="5 11" id="KW-0547">Nucleotide-binding</keyword>
<accession>A0A163JVV2</accession>
<dbReference type="OrthoDB" id="419537at2759"/>
<dbReference type="Gene3D" id="3.40.367.20">
    <property type="match status" value="2"/>
</dbReference>
<dbReference type="GO" id="GO:0001678">
    <property type="term" value="P:intracellular glucose homeostasis"/>
    <property type="evidence" value="ECO:0007669"/>
    <property type="project" value="InterPro"/>
</dbReference>
<evidence type="ECO:0000259" key="14">
    <source>
        <dbReference type="Pfam" id="PF03727"/>
    </source>
</evidence>
<gene>
    <name evidence="15" type="primary">ABSGL_08162.1 scaffold 9591</name>
</gene>
<dbReference type="GO" id="GO:0008865">
    <property type="term" value="F:fructokinase activity"/>
    <property type="evidence" value="ECO:0007669"/>
    <property type="project" value="TreeGrafter"/>
</dbReference>
<evidence type="ECO:0000256" key="1">
    <source>
        <dbReference type="ARBA" id="ARBA00004888"/>
    </source>
</evidence>
<feature type="region of interest" description="Disordered" evidence="12">
    <location>
        <begin position="370"/>
        <end position="400"/>
    </location>
</feature>
<dbReference type="GO" id="GO:0006006">
    <property type="term" value="P:glucose metabolic process"/>
    <property type="evidence" value="ECO:0007669"/>
    <property type="project" value="TreeGrafter"/>
</dbReference>
<protein>
    <recommendedName>
        <fullName evidence="11">Phosphotransferase</fullName>
        <ecNumber evidence="11">2.7.1.-</ecNumber>
    </recommendedName>
</protein>
<evidence type="ECO:0000256" key="2">
    <source>
        <dbReference type="ARBA" id="ARBA00005028"/>
    </source>
</evidence>
<keyword evidence="4 11" id="KW-0808">Transferase</keyword>
<feature type="compositionally biased region" description="Basic and acidic residues" evidence="12">
    <location>
        <begin position="379"/>
        <end position="391"/>
    </location>
</feature>
<feature type="compositionally biased region" description="Basic and acidic residues" evidence="12">
    <location>
        <begin position="432"/>
        <end position="441"/>
    </location>
</feature>
<dbReference type="GO" id="GO:0005829">
    <property type="term" value="C:cytosol"/>
    <property type="evidence" value="ECO:0007669"/>
    <property type="project" value="TreeGrafter"/>
</dbReference>
<keyword evidence="7 11" id="KW-0067">ATP-binding</keyword>
<dbReference type="InterPro" id="IPR022672">
    <property type="entry name" value="Hexokinase_N"/>
</dbReference>
<dbReference type="UniPathway" id="UPA00109">
    <property type="reaction ID" value="UER00180"/>
</dbReference>
<comment type="catalytic activity">
    <reaction evidence="10">
        <text>D-fructose + ATP = D-fructose 6-phosphate + ADP + H(+)</text>
        <dbReference type="Rhea" id="RHEA:16125"/>
        <dbReference type="ChEBI" id="CHEBI:15378"/>
        <dbReference type="ChEBI" id="CHEBI:30616"/>
        <dbReference type="ChEBI" id="CHEBI:37721"/>
        <dbReference type="ChEBI" id="CHEBI:61527"/>
        <dbReference type="ChEBI" id="CHEBI:456216"/>
        <dbReference type="EC" id="2.7.1.1"/>
    </reaction>
    <physiologicalReaction direction="left-to-right" evidence="10">
        <dbReference type="Rhea" id="RHEA:16126"/>
    </physiologicalReaction>
</comment>
<evidence type="ECO:0000256" key="12">
    <source>
        <dbReference type="SAM" id="MobiDB-lite"/>
    </source>
</evidence>
<dbReference type="STRING" id="4829.A0A163JVV2"/>
<evidence type="ECO:0000256" key="3">
    <source>
        <dbReference type="ARBA" id="ARBA00009225"/>
    </source>
</evidence>
<dbReference type="InterPro" id="IPR043129">
    <property type="entry name" value="ATPase_NBD"/>
</dbReference>
<feature type="compositionally biased region" description="Polar residues" evidence="12">
    <location>
        <begin position="422"/>
        <end position="431"/>
    </location>
</feature>
<dbReference type="InterPro" id="IPR001312">
    <property type="entry name" value="Hexokinase"/>
</dbReference>
<dbReference type="GO" id="GO:0006096">
    <property type="term" value="P:glycolytic process"/>
    <property type="evidence" value="ECO:0007669"/>
    <property type="project" value="UniProtKB-UniPathway"/>
</dbReference>
<evidence type="ECO:0000256" key="10">
    <source>
        <dbReference type="ARBA" id="ARBA00047905"/>
    </source>
</evidence>
<keyword evidence="8 11" id="KW-0324">Glycolysis</keyword>
<evidence type="ECO:0000259" key="13">
    <source>
        <dbReference type="Pfam" id="PF00349"/>
    </source>
</evidence>
<evidence type="ECO:0000256" key="8">
    <source>
        <dbReference type="ARBA" id="ARBA00023152"/>
    </source>
</evidence>
<dbReference type="GO" id="GO:0005524">
    <property type="term" value="F:ATP binding"/>
    <property type="evidence" value="ECO:0007669"/>
    <property type="project" value="UniProtKB-UniRule"/>
</dbReference>
<dbReference type="EMBL" id="LT553804">
    <property type="protein sequence ID" value="SAM02383.1"/>
    <property type="molecule type" value="Genomic_DNA"/>
</dbReference>
<dbReference type="GO" id="GO:0005536">
    <property type="term" value="F:D-glucose binding"/>
    <property type="evidence" value="ECO:0007669"/>
    <property type="project" value="InterPro"/>
</dbReference>
<reference evidence="15" key="1">
    <citation type="submission" date="2016-04" db="EMBL/GenBank/DDBJ databases">
        <authorList>
            <person name="Evans L.H."/>
            <person name="Alamgir A."/>
            <person name="Owens N."/>
            <person name="Weber N.D."/>
            <person name="Virtaneva K."/>
            <person name="Barbian K."/>
            <person name="Babar A."/>
            <person name="Rosenke K."/>
        </authorList>
    </citation>
    <scope>NUCLEOTIDE SEQUENCE [LARGE SCALE GENOMIC DNA]</scope>
    <source>
        <strain evidence="15">CBS 101.48</strain>
    </source>
</reference>
<evidence type="ECO:0000256" key="7">
    <source>
        <dbReference type="ARBA" id="ARBA00022840"/>
    </source>
</evidence>
<evidence type="ECO:0000313" key="16">
    <source>
        <dbReference type="Proteomes" id="UP000078561"/>
    </source>
</evidence>
<feature type="region of interest" description="Disordered" evidence="12">
    <location>
        <begin position="422"/>
        <end position="441"/>
    </location>
</feature>
<dbReference type="GO" id="GO:0005739">
    <property type="term" value="C:mitochondrion"/>
    <property type="evidence" value="ECO:0007669"/>
    <property type="project" value="TreeGrafter"/>
</dbReference>
<feature type="domain" description="Hexokinase N-terminal" evidence="13">
    <location>
        <begin position="3"/>
        <end position="81"/>
    </location>
</feature>
<feature type="domain" description="Hexokinase C-terminal" evidence="14">
    <location>
        <begin position="110"/>
        <end position="358"/>
    </location>
</feature>
<evidence type="ECO:0000256" key="4">
    <source>
        <dbReference type="ARBA" id="ARBA00022679"/>
    </source>
</evidence>
<comment type="pathway">
    <text evidence="1">Carbohydrate degradation; glycolysis; D-glyceraldehyde 3-phosphate and glycerone phosphate from D-glucose: step 1/4.</text>
</comment>
<evidence type="ECO:0000256" key="5">
    <source>
        <dbReference type="ARBA" id="ARBA00022741"/>
    </source>
</evidence>
<evidence type="ECO:0000256" key="6">
    <source>
        <dbReference type="ARBA" id="ARBA00022777"/>
    </source>
</evidence>
<comment type="similarity">
    <text evidence="3 11">Belongs to the hexokinase family.</text>
</comment>
<evidence type="ECO:0000256" key="11">
    <source>
        <dbReference type="RuleBase" id="RU362007"/>
    </source>
</evidence>
<sequence length="441" mass="48414">MSLTTIEQSFDLTKSQFQGLVAGFKQEYDQGLNTAEAKGLATMIPSYVTRLPTGQEKGTFLALDLGGSTLRVCAVHLLGQGKNVNVKVTALINDTVGVLVAHAYSDPKARIGFIYGTGVNAAYPEKISKMVKLGSDYKQHHDDENMLVNTEIDIFGSEAYLPLNQYDRTMDANHNQPEFQLYEKMMSGAYLGELVRLAALDLIQENALFDGHLPLEFKSMYSFETAQLSDLESRCDDPLESRLQHLRSVFSFDSSTYQLTDRDLTTMEALCRAVATRGAKLAAAALASLIEQQQEELLHKTDEPIVIGINGSTFELYPQMPERILASLSDWFGPAVADRIRLDVARDGAGIGGALIAMLYADKQLDQRHVSSSSSSTLDKPKATESQDKSPVKPNGIPPPPSLSACLFGWWAPLKLWLQNGSGSPTTTTVPHEQHHSKDLE</sequence>
<keyword evidence="6 11" id="KW-0418">Kinase</keyword>
<dbReference type="GO" id="GO:0004340">
    <property type="term" value="F:glucokinase activity"/>
    <property type="evidence" value="ECO:0007669"/>
    <property type="project" value="TreeGrafter"/>
</dbReference>
<name>A0A163JVV2_ABSGL</name>
<dbReference type="InterPro" id="IPR022673">
    <property type="entry name" value="Hexokinase_C"/>
</dbReference>
<comment type="pathway">
    <text evidence="2">Carbohydrate metabolism; hexose metabolism.</text>
</comment>
<evidence type="ECO:0000256" key="9">
    <source>
        <dbReference type="ARBA" id="ARBA00044613"/>
    </source>
</evidence>
<dbReference type="Gene3D" id="3.30.420.40">
    <property type="match status" value="1"/>
</dbReference>
<dbReference type="Proteomes" id="UP000078561">
    <property type="component" value="Unassembled WGS sequence"/>
</dbReference>
<dbReference type="Pfam" id="PF00349">
    <property type="entry name" value="Hexokinase_1"/>
    <property type="match status" value="1"/>
</dbReference>
<dbReference type="EC" id="2.7.1.-" evidence="11"/>